<dbReference type="InterPro" id="IPR027417">
    <property type="entry name" value="P-loop_NTPase"/>
</dbReference>
<dbReference type="InterPro" id="IPR048333">
    <property type="entry name" value="HA2_WH"/>
</dbReference>
<evidence type="ECO:0000313" key="5">
    <source>
        <dbReference type="RefSeq" id="XP_026684017.1"/>
    </source>
</evidence>
<evidence type="ECO:0000313" key="4">
    <source>
        <dbReference type="Proteomes" id="UP000079169"/>
    </source>
</evidence>
<organism evidence="4 5">
    <name type="scientific">Diaphorina citri</name>
    <name type="common">Asian citrus psyllid</name>
    <dbReference type="NCBI Taxonomy" id="121845"/>
    <lineage>
        <taxon>Eukaryota</taxon>
        <taxon>Metazoa</taxon>
        <taxon>Ecdysozoa</taxon>
        <taxon>Arthropoda</taxon>
        <taxon>Hexapoda</taxon>
        <taxon>Insecta</taxon>
        <taxon>Pterygota</taxon>
        <taxon>Neoptera</taxon>
        <taxon>Paraneoptera</taxon>
        <taxon>Hemiptera</taxon>
        <taxon>Sternorrhyncha</taxon>
        <taxon>Psylloidea</taxon>
        <taxon>Psyllidae</taxon>
        <taxon>Diaphorininae</taxon>
        <taxon>Diaphorina</taxon>
    </lineage>
</organism>
<dbReference type="Gene3D" id="1.20.120.1080">
    <property type="match status" value="1"/>
</dbReference>
<dbReference type="PANTHER" id="PTHR18934">
    <property type="entry name" value="ATP-DEPENDENT RNA HELICASE"/>
    <property type="match status" value="1"/>
</dbReference>
<proteinExistence type="predicted"/>
<dbReference type="RefSeq" id="XP_026684017.1">
    <property type="nucleotide sequence ID" value="XM_026828216.1"/>
</dbReference>
<protein>
    <submittedName>
        <fullName evidence="5">Probable ATP-dependent RNA helicase DHX34</fullName>
    </submittedName>
</protein>
<dbReference type="STRING" id="121845.A0A3Q0J6B2"/>
<keyword evidence="2 5" id="KW-0547">Nucleotide-binding</keyword>
<dbReference type="PaxDb" id="121845-A0A3Q0J6B2"/>
<keyword evidence="1" id="KW-0378">Hydrolase</keyword>
<evidence type="ECO:0000256" key="2">
    <source>
        <dbReference type="ARBA" id="ARBA00022806"/>
    </source>
</evidence>
<dbReference type="SUPFAM" id="SSF52540">
    <property type="entry name" value="P-loop containing nucleoside triphosphate hydrolases"/>
    <property type="match status" value="1"/>
</dbReference>
<keyword evidence="4" id="KW-1185">Reference proteome</keyword>
<name>A0A3Q0J6B2_DIACI</name>
<dbReference type="Pfam" id="PF04408">
    <property type="entry name" value="WHD_HA2"/>
    <property type="match status" value="1"/>
</dbReference>
<keyword evidence="2 5" id="KW-0347">Helicase</keyword>
<dbReference type="KEGG" id="dci:103515557"/>
<dbReference type="GeneID" id="103515557"/>
<evidence type="ECO:0000256" key="1">
    <source>
        <dbReference type="ARBA" id="ARBA00022801"/>
    </source>
</evidence>
<dbReference type="Proteomes" id="UP000079169">
    <property type="component" value="Unplaced"/>
</dbReference>
<keyword evidence="2 5" id="KW-0067">ATP-binding</keyword>
<accession>A0A3Q0J6B2</accession>
<dbReference type="GO" id="GO:0003723">
    <property type="term" value="F:RNA binding"/>
    <property type="evidence" value="ECO:0007669"/>
    <property type="project" value="TreeGrafter"/>
</dbReference>
<reference evidence="5" key="1">
    <citation type="submission" date="2025-08" db="UniProtKB">
        <authorList>
            <consortium name="RefSeq"/>
        </authorList>
    </citation>
    <scope>IDENTIFICATION</scope>
</reference>
<gene>
    <name evidence="5" type="primary">LOC103515557</name>
</gene>
<dbReference type="GO" id="GO:0016787">
    <property type="term" value="F:hydrolase activity"/>
    <property type="evidence" value="ECO:0007669"/>
    <property type="project" value="UniProtKB-KW"/>
</dbReference>
<feature type="domain" description="Helicase associated" evidence="3">
    <location>
        <begin position="100"/>
        <end position="124"/>
    </location>
</feature>
<dbReference type="AlphaFoldDB" id="A0A3Q0J6B2"/>
<dbReference type="GO" id="GO:0004386">
    <property type="term" value="F:helicase activity"/>
    <property type="evidence" value="ECO:0007669"/>
    <property type="project" value="UniProtKB-KW"/>
</dbReference>
<dbReference type="PANTHER" id="PTHR18934:SF221">
    <property type="entry name" value="ATP-DEPENDENT RNA HELICASE DHX34-RELATED"/>
    <property type="match status" value="1"/>
</dbReference>
<sequence length="152" mass="17089">MLSGFLLTLFGCQRVKLHYEGINLDVEQRAFRRTGPGVCYRLYSEEQYSLLAEYSTPEIRRVSIDSLLLSLVCMGLGDVRKFPFLEAPPAENIESSVRSLTQHGAIDSKERVTTLGRFLSDLPVDIPLGKMLVFGSMFHQIDTIPYDKTAAL</sequence>
<evidence type="ECO:0000259" key="3">
    <source>
        <dbReference type="Pfam" id="PF04408"/>
    </source>
</evidence>